<keyword evidence="3" id="KW-0808">Transferase</keyword>
<dbReference type="Gene3D" id="3.40.1390.10">
    <property type="entry name" value="MurE/MurF, N-terminal domain"/>
    <property type="match status" value="1"/>
</dbReference>
<reference evidence="6 7" key="1">
    <citation type="journal article" date="2015" name="Microbiome">
        <title>Genomic resolution of linkages in carbon, nitrogen, and sulfur cycling among widespread estuary sediment bacteria.</title>
        <authorList>
            <person name="Baker B.J."/>
            <person name="Lazar C.S."/>
            <person name="Teske A.P."/>
            <person name="Dick G.J."/>
        </authorList>
    </citation>
    <scope>NUCLEOTIDE SEQUENCE [LARGE SCALE GENOMIC DNA]</scope>
    <source>
        <strain evidence="6">SM1_77</strain>
    </source>
</reference>
<dbReference type="InterPro" id="IPR001451">
    <property type="entry name" value="Hexapep"/>
</dbReference>
<evidence type="ECO:0000256" key="2">
    <source>
        <dbReference type="ARBA" id="ARBA00022556"/>
    </source>
</evidence>
<dbReference type="CDD" id="cd03352">
    <property type="entry name" value="LbH_LpxD"/>
    <property type="match status" value="1"/>
</dbReference>
<keyword evidence="2" id="KW-0441">Lipid A biosynthesis</keyword>
<dbReference type="InterPro" id="IPR007691">
    <property type="entry name" value="LpxD"/>
</dbReference>
<proteinExistence type="predicted"/>
<dbReference type="InterPro" id="IPR011004">
    <property type="entry name" value="Trimer_LpxA-like_sf"/>
</dbReference>
<evidence type="ECO:0000313" key="6">
    <source>
        <dbReference type="EMBL" id="KPL15529.1"/>
    </source>
</evidence>
<dbReference type="Gene3D" id="2.160.10.10">
    <property type="entry name" value="Hexapeptide repeat proteins"/>
    <property type="match status" value="1"/>
</dbReference>
<dbReference type="PANTHER" id="PTHR43378">
    <property type="entry name" value="UDP-3-O-ACYLGLUCOSAMINE N-ACYLTRANSFERASE"/>
    <property type="match status" value="1"/>
</dbReference>
<dbReference type="SUPFAM" id="SSF51161">
    <property type="entry name" value="Trimeric LpxA-like enzymes"/>
    <property type="match status" value="1"/>
</dbReference>
<keyword evidence="1" id="KW-0444">Lipid biosynthesis</keyword>
<evidence type="ECO:0000256" key="3">
    <source>
        <dbReference type="ARBA" id="ARBA00022679"/>
    </source>
</evidence>
<evidence type="ECO:0000256" key="5">
    <source>
        <dbReference type="ARBA" id="ARBA00023315"/>
    </source>
</evidence>
<evidence type="ECO:0000256" key="4">
    <source>
        <dbReference type="ARBA" id="ARBA00023098"/>
    </source>
</evidence>
<dbReference type="Proteomes" id="UP000050975">
    <property type="component" value="Unassembled WGS sequence"/>
</dbReference>
<protein>
    <recommendedName>
        <fullName evidence="8">UDP-3-O-acylglucosamine N-acyltransferase</fullName>
    </recommendedName>
</protein>
<dbReference type="PANTHER" id="PTHR43378:SF2">
    <property type="entry name" value="UDP-3-O-ACYLGLUCOSAMINE N-ACYLTRANSFERASE 1, MITOCHONDRIAL-RELATED"/>
    <property type="match status" value="1"/>
</dbReference>
<dbReference type="EMBL" id="LJVE01000012">
    <property type="protein sequence ID" value="KPL15529.1"/>
    <property type="molecule type" value="Genomic_DNA"/>
</dbReference>
<dbReference type="NCBIfam" id="NF002060">
    <property type="entry name" value="PRK00892.1"/>
    <property type="match status" value="1"/>
</dbReference>
<organism evidence="6 7">
    <name type="scientific">candidate division WOR_3 bacterium SM1_77</name>
    <dbReference type="NCBI Taxonomy" id="1703778"/>
    <lineage>
        <taxon>Bacteria</taxon>
        <taxon>Bacteria division WOR-3</taxon>
    </lineage>
</organism>
<keyword evidence="5" id="KW-0012">Acyltransferase</keyword>
<dbReference type="NCBIfam" id="TIGR01853">
    <property type="entry name" value="lipid_A_lpxD"/>
    <property type="match status" value="1"/>
</dbReference>
<dbReference type="GO" id="GO:0016020">
    <property type="term" value="C:membrane"/>
    <property type="evidence" value="ECO:0007669"/>
    <property type="project" value="GOC"/>
</dbReference>
<keyword evidence="4" id="KW-0443">Lipid metabolism</keyword>
<name>A0A0S8K0J1_UNCW3</name>
<dbReference type="GO" id="GO:0009245">
    <property type="term" value="P:lipid A biosynthetic process"/>
    <property type="evidence" value="ECO:0007669"/>
    <property type="project" value="UniProtKB-KW"/>
</dbReference>
<dbReference type="GO" id="GO:0016410">
    <property type="term" value="F:N-acyltransferase activity"/>
    <property type="evidence" value="ECO:0007669"/>
    <property type="project" value="InterPro"/>
</dbReference>
<sequence length="314" mass="33920">MKLKEVGSIVAGVVYGDPNMEIKGVLSPEEAQEHDLAFLWDISVQTKAGAIIGSEKIEGKNGIIVNDTREAMFLLLKALTRPEKPRGVSPKSDIEEGVQLSKSCTVEPFAVIRKHAVIGKNVFIGAHCYIDENVVIGDNCHIHSNVVIYTLTGIGNFVIIGPNSVIGKEGFGYVRHEKYEKIRHIGGVIIESYVELGSNVTVDCGTIGHTVIGEGTKVDNQVHIGHNVTIGKNCIIMGQSGIAGSSRLGNNVILCGQVGISDHLQIEDDVIVYAKSGVFKSLKKGRKYSGTPAREHSVVLRAIARLYGRSKVER</sequence>
<evidence type="ECO:0008006" key="8">
    <source>
        <dbReference type="Google" id="ProtNLM"/>
    </source>
</evidence>
<evidence type="ECO:0000256" key="1">
    <source>
        <dbReference type="ARBA" id="ARBA00022516"/>
    </source>
</evidence>
<gene>
    <name evidence="6" type="ORF">AMJ74_01250</name>
</gene>
<accession>A0A0S8K0J1</accession>
<dbReference type="Pfam" id="PF00132">
    <property type="entry name" value="Hexapep"/>
    <property type="match status" value="2"/>
</dbReference>
<dbReference type="AlphaFoldDB" id="A0A0S8K0J1"/>
<evidence type="ECO:0000313" key="7">
    <source>
        <dbReference type="Proteomes" id="UP000050975"/>
    </source>
</evidence>
<comment type="caution">
    <text evidence="6">The sequence shown here is derived from an EMBL/GenBank/DDBJ whole genome shotgun (WGS) entry which is preliminary data.</text>
</comment>